<protein>
    <submittedName>
        <fullName evidence="4">Carboxylesterase Est2</fullName>
        <ecNumber evidence="4">3.1.1.-</ecNumber>
    </submittedName>
</protein>
<reference evidence="4 5" key="1">
    <citation type="journal article" date="2013" name="ISME J.">
        <title>A metabolic model for members of the genus Tetrasphaera involved in enhanced biological phosphorus removal.</title>
        <authorList>
            <person name="Kristiansen R."/>
            <person name="Nguyen H.T.T."/>
            <person name="Saunders A.M."/>
            <person name="Nielsen J.L."/>
            <person name="Wimmer R."/>
            <person name="Le V.Q."/>
            <person name="McIlroy S.J."/>
            <person name="Petrovski S."/>
            <person name="Seviour R.J."/>
            <person name="Calteau A."/>
            <person name="Nielsen K.L."/>
            <person name="Nielsen P.H."/>
        </authorList>
    </citation>
    <scope>NUCLEOTIDE SEQUENCE [LARGE SCALE GENOMIC DNA]</scope>
    <source>
        <strain evidence="4 5">Lp2</strain>
    </source>
</reference>
<dbReference type="InterPro" id="IPR013094">
    <property type="entry name" value="AB_hydrolase_3"/>
</dbReference>
<dbReference type="InterPro" id="IPR029058">
    <property type="entry name" value="AB_hydrolase_fold"/>
</dbReference>
<dbReference type="PANTHER" id="PTHR48081:SF8">
    <property type="entry name" value="ALPHA_BETA HYDROLASE FOLD-3 DOMAIN-CONTAINING PROTEIN-RELATED"/>
    <property type="match status" value="1"/>
</dbReference>
<gene>
    <name evidence="4" type="primary">lipN</name>
    <name evidence="4" type="ORF">BN10_1240003</name>
</gene>
<dbReference type="EC" id="3.1.1.-" evidence="4"/>
<dbReference type="Pfam" id="PF07859">
    <property type="entry name" value="Abhydrolase_3"/>
    <property type="match status" value="1"/>
</dbReference>
<dbReference type="FunFam" id="3.40.50.1820:FF:000089">
    <property type="entry name" value="Alpha/beta hydrolase"/>
    <property type="match status" value="1"/>
</dbReference>
<evidence type="ECO:0000256" key="1">
    <source>
        <dbReference type="ARBA" id="ARBA00010515"/>
    </source>
</evidence>
<dbReference type="Proteomes" id="UP000013167">
    <property type="component" value="Unassembled WGS sequence"/>
</dbReference>
<dbReference type="ESTHER" id="9mico-n0e1w7">
    <property type="family name" value="Hormone-sensitive_lipase_like"/>
</dbReference>
<dbReference type="GO" id="GO:0016787">
    <property type="term" value="F:hydrolase activity"/>
    <property type="evidence" value="ECO:0007669"/>
    <property type="project" value="UniProtKB-KW"/>
</dbReference>
<dbReference type="InterPro" id="IPR050300">
    <property type="entry name" value="GDXG_lipolytic_enzyme"/>
</dbReference>
<dbReference type="EMBL" id="CAIZ01000029">
    <property type="protein sequence ID" value="CCH68909.1"/>
    <property type="molecule type" value="Genomic_DNA"/>
</dbReference>
<dbReference type="AlphaFoldDB" id="N0E1W7"/>
<organism evidence="4 5">
    <name type="scientific">Phycicoccus elongatus Lp2</name>
    <dbReference type="NCBI Taxonomy" id="1193181"/>
    <lineage>
        <taxon>Bacteria</taxon>
        <taxon>Bacillati</taxon>
        <taxon>Actinomycetota</taxon>
        <taxon>Actinomycetes</taxon>
        <taxon>Micrococcales</taxon>
        <taxon>Intrasporangiaceae</taxon>
        <taxon>Phycicoccus</taxon>
    </lineage>
</organism>
<keyword evidence="5" id="KW-1185">Reference proteome</keyword>
<proteinExistence type="inferred from homology"/>
<name>N0E1W7_9MICO</name>
<evidence type="ECO:0000259" key="3">
    <source>
        <dbReference type="Pfam" id="PF07859"/>
    </source>
</evidence>
<feature type="domain" description="Alpha/beta hydrolase fold-3" evidence="3">
    <location>
        <begin position="122"/>
        <end position="326"/>
    </location>
</feature>
<evidence type="ECO:0000256" key="2">
    <source>
        <dbReference type="ARBA" id="ARBA00022801"/>
    </source>
</evidence>
<sequence length="351" mass="37849">MTTYEWGRADRIERAAFRALLRVPEAIRRRIDLRPRVIDGHRLDPDTNVGLQILTRLPNKEFDELLVPEARREMALRSWMFAGDPTPVGATRDLTIPGPAGGIPARLYRPLGVERERPLPLLVYFHGGGWVLGDIDTHDPSCRFLCAEAGIAVLNVDYRLAPEHRFPAAVDDAVAAFRWAHAHAADLGVDAGRIAVGGDSAGGNLAAVVAQETKRSGGPMPALQFLGVPVTHLGATTPSRELFARGYFLTKANMDWYEAHYLGDADPSDVRASPLLADDLEGLPPAYVAVAGFDVLRDEGIAYAEKLTAAGVPTTLRVHTDAVHPMLTMLGAPLGQRVLAETAAALKAALA</sequence>
<dbReference type="PROSITE" id="PS01173">
    <property type="entry name" value="LIPASE_GDXG_HIS"/>
    <property type="match status" value="1"/>
</dbReference>
<comment type="caution">
    <text evidence="4">The sequence shown here is derived from an EMBL/GenBank/DDBJ whole genome shotgun (WGS) entry which is preliminary data.</text>
</comment>
<dbReference type="STRING" id="1193181.BN10_1240003"/>
<dbReference type="InterPro" id="IPR002168">
    <property type="entry name" value="Lipase_GDXG_HIS_AS"/>
</dbReference>
<dbReference type="Gene3D" id="3.40.50.1820">
    <property type="entry name" value="alpha/beta hydrolase"/>
    <property type="match status" value="1"/>
</dbReference>
<evidence type="ECO:0000313" key="5">
    <source>
        <dbReference type="Proteomes" id="UP000013167"/>
    </source>
</evidence>
<dbReference type="HOGENOM" id="CLU_012494_6_4_11"/>
<dbReference type="eggNOG" id="COG0657">
    <property type="taxonomic scope" value="Bacteria"/>
</dbReference>
<dbReference type="RefSeq" id="WP_010851763.1">
    <property type="nucleotide sequence ID" value="NZ_HF570956.1"/>
</dbReference>
<dbReference type="SUPFAM" id="SSF53474">
    <property type="entry name" value="alpha/beta-Hydrolases"/>
    <property type="match status" value="1"/>
</dbReference>
<keyword evidence="2 4" id="KW-0378">Hydrolase</keyword>
<evidence type="ECO:0000313" key="4">
    <source>
        <dbReference type="EMBL" id="CCH68909.1"/>
    </source>
</evidence>
<accession>N0E1W7</accession>
<comment type="similarity">
    <text evidence="1">Belongs to the 'GDXG' lipolytic enzyme family.</text>
</comment>
<dbReference type="PANTHER" id="PTHR48081">
    <property type="entry name" value="AB HYDROLASE SUPERFAMILY PROTEIN C4A8.06C"/>
    <property type="match status" value="1"/>
</dbReference>